<dbReference type="EMBL" id="ACIP02000002">
    <property type="protein sequence ID" value="EEP28538.1"/>
    <property type="molecule type" value="Genomic_DNA"/>
</dbReference>
<dbReference type="AlphaFoldDB" id="C4GBP5"/>
<gene>
    <name evidence="1" type="ORF">GCWU000342_01348</name>
</gene>
<reference evidence="1" key="1">
    <citation type="submission" date="2009-04" db="EMBL/GenBank/DDBJ databases">
        <authorList>
            <person name="Weinstock G."/>
            <person name="Sodergren E."/>
            <person name="Clifton S."/>
            <person name="Fulton L."/>
            <person name="Fulton B."/>
            <person name="Courtney L."/>
            <person name="Fronick C."/>
            <person name="Harrison M."/>
            <person name="Strong C."/>
            <person name="Farmer C."/>
            <person name="Delahaunty K."/>
            <person name="Markovic C."/>
            <person name="Hall O."/>
            <person name="Minx P."/>
            <person name="Tomlinson C."/>
            <person name="Mitreva M."/>
            <person name="Nelson J."/>
            <person name="Hou S."/>
            <person name="Wollam A."/>
            <person name="Pepin K.H."/>
            <person name="Johnson M."/>
            <person name="Bhonagiri V."/>
            <person name="Nash W.E."/>
            <person name="Warren W."/>
            <person name="Chinwalla A."/>
            <person name="Mardis E.R."/>
            <person name="Wilson R.K."/>
        </authorList>
    </citation>
    <scope>NUCLEOTIDE SEQUENCE [LARGE SCALE GENOMIC DNA]</scope>
    <source>
        <strain evidence="1">DSM 14600</strain>
    </source>
</reference>
<name>C4GBP5_9FIRM</name>
<dbReference type="Proteomes" id="UP000003494">
    <property type="component" value="Unassembled WGS sequence"/>
</dbReference>
<organism evidence="1 2">
    <name type="scientific">Shuttleworthella satelles DSM 14600</name>
    <dbReference type="NCBI Taxonomy" id="626523"/>
    <lineage>
        <taxon>Bacteria</taxon>
        <taxon>Bacillati</taxon>
        <taxon>Bacillota</taxon>
        <taxon>Clostridia</taxon>
        <taxon>Lachnospirales</taxon>
        <taxon>Lachnospiraceae</taxon>
        <taxon>Shuttleworthella</taxon>
    </lineage>
</organism>
<dbReference type="HOGENOM" id="CLU_3122642_0_0_9"/>
<accession>C4GBP5</accession>
<evidence type="ECO:0000313" key="1">
    <source>
        <dbReference type="EMBL" id="EEP28538.1"/>
    </source>
</evidence>
<dbReference type="STRING" id="626523.GCWU000342_01348"/>
<proteinExistence type="predicted"/>
<protein>
    <submittedName>
        <fullName evidence="1">Uncharacterized protein</fullName>
    </submittedName>
</protein>
<sequence>MSSIIMASLNGSFRRILLKQASLLRQRTLRKTQMRLCVSDKDTGLFLLKK</sequence>
<keyword evidence="2" id="KW-1185">Reference proteome</keyword>
<evidence type="ECO:0000313" key="2">
    <source>
        <dbReference type="Proteomes" id="UP000003494"/>
    </source>
</evidence>
<comment type="caution">
    <text evidence="1">The sequence shown here is derived from an EMBL/GenBank/DDBJ whole genome shotgun (WGS) entry which is preliminary data.</text>
</comment>